<dbReference type="EMBL" id="CAJEWN010002818">
    <property type="protein sequence ID" value="CAD2205402.1"/>
    <property type="molecule type" value="Genomic_DNA"/>
</dbReference>
<protein>
    <recommendedName>
        <fullName evidence="4">RING-type domain-containing protein</fullName>
    </recommendedName>
</protein>
<organism evidence="5 6">
    <name type="scientific">Meloidogyne enterolobii</name>
    <name type="common">Root-knot nematode worm</name>
    <name type="synonym">Meloidogyne mayaguensis</name>
    <dbReference type="NCBI Taxonomy" id="390850"/>
    <lineage>
        <taxon>Eukaryota</taxon>
        <taxon>Metazoa</taxon>
        <taxon>Ecdysozoa</taxon>
        <taxon>Nematoda</taxon>
        <taxon>Chromadorea</taxon>
        <taxon>Rhabditida</taxon>
        <taxon>Tylenchina</taxon>
        <taxon>Tylenchomorpha</taxon>
        <taxon>Tylenchoidea</taxon>
        <taxon>Meloidogynidae</taxon>
        <taxon>Meloidogyninae</taxon>
        <taxon>Meloidogyne</taxon>
    </lineage>
</organism>
<keyword evidence="2" id="KW-0862">Zinc</keyword>
<dbReference type="InterPro" id="IPR001841">
    <property type="entry name" value="Znf_RING"/>
</dbReference>
<evidence type="ECO:0000313" key="5">
    <source>
        <dbReference type="EMBL" id="CAD2205402.1"/>
    </source>
</evidence>
<dbReference type="AlphaFoldDB" id="A0A6V7Y1D6"/>
<dbReference type="SMART" id="SM00184">
    <property type="entry name" value="RING"/>
    <property type="match status" value="1"/>
</dbReference>
<evidence type="ECO:0000256" key="1">
    <source>
        <dbReference type="ARBA" id="ARBA00022771"/>
    </source>
</evidence>
<dbReference type="SUPFAM" id="SSF57850">
    <property type="entry name" value="RING/U-box"/>
    <property type="match status" value="1"/>
</dbReference>
<dbReference type="Proteomes" id="UP000580250">
    <property type="component" value="Unassembled WGS sequence"/>
</dbReference>
<dbReference type="GO" id="GO:0008270">
    <property type="term" value="F:zinc ion binding"/>
    <property type="evidence" value="ECO:0007669"/>
    <property type="project" value="UniProtKB-KW"/>
</dbReference>
<proteinExistence type="predicted"/>
<reference evidence="5 6" key="1">
    <citation type="submission" date="2020-08" db="EMBL/GenBank/DDBJ databases">
        <authorList>
            <person name="Koutsovoulos G."/>
            <person name="Danchin GJ E."/>
        </authorList>
    </citation>
    <scope>NUCLEOTIDE SEQUENCE [LARGE SCALE GENOMIC DNA]</scope>
</reference>
<dbReference type="PROSITE" id="PS50089">
    <property type="entry name" value="ZF_RING_2"/>
    <property type="match status" value="1"/>
</dbReference>
<accession>A0A6V7Y1D6</accession>
<dbReference type="OrthoDB" id="8062037at2759"/>
<dbReference type="InterPro" id="IPR013083">
    <property type="entry name" value="Znf_RING/FYVE/PHD"/>
</dbReference>
<gene>
    <name evidence="5" type="ORF">MENT_LOCUS59211</name>
</gene>
<evidence type="ECO:0000256" key="2">
    <source>
        <dbReference type="ARBA" id="ARBA00022833"/>
    </source>
</evidence>
<sequence length="156" mass="17675">MFNTQETFLCGDRINEQNSNSQTFVSQAPGLSNACGENTETQTHNSTIGRTPPATQNDVFDSNWERSFGFHPPGGLNLCERNSLLISRVKLPSTYKPEEDEEKCPICIEGFLTGQSVIFLPCCHKIHKACFWKLSKDYRCCSICKMDMSKGIYYRN</sequence>
<dbReference type="Gene3D" id="3.30.40.10">
    <property type="entry name" value="Zinc/RING finger domain, C3HC4 (zinc finger)"/>
    <property type="match status" value="1"/>
</dbReference>
<comment type="caution">
    <text evidence="5">The sequence shown here is derived from an EMBL/GenBank/DDBJ whole genome shotgun (WGS) entry which is preliminary data.</text>
</comment>
<feature type="domain" description="RING-type" evidence="4">
    <location>
        <begin position="104"/>
        <end position="145"/>
    </location>
</feature>
<evidence type="ECO:0000259" key="4">
    <source>
        <dbReference type="PROSITE" id="PS50089"/>
    </source>
</evidence>
<keyword evidence="1 3" id="KW-0479">Metal-binding</keyword>
<dbReference type="Pfam" id="PF13639">
    <property type="entry name" value="zf-RING_2"/>
    <property type="match status" value="1"/>
</dbReference>
<evidence type="ECO:0000313" key="6">
    <source>
        <dbReference type="Proteomes" id="UP000580250"/>
    </source>
</evidence>
<name>A0A6V7Y1D6_MELEN</name>
<evidence type="ECO:0000256" key="3">
    <source>
        <dbReference type="PROSITE-ProRule" id="PRU00175"/>
    </source>
</evidence>
<keyword evidence="1 3" id="KW-0863">Zinc-finger</keyword>